<keyword evidence="1" id="KW-0732">Signal</keyword>
<dbReference type="AlphaFoldDB" id="A0A2M9QBG5"/>
<dbReference type="Proteomes" id="UP000232101">
    <property type="component" value="Unassembled WGS sequence"/>
</dbReference>
<name>A0A2M9QBG5_9BACI</name>
<evidence type="ECO:0000256" key="1">
    <source>
        <dbReference type="SAM" id="SignalP"/>
    </source>
</evidence>
<feature type="signal peptide" evidence="1">
    <location>
        <begin position="1"/>
        <end position="29"/>
    </location>
</feature>
<comment type="caution">
    <text evidence="2">The sequence shown here is derived from an EMBL/GenBank/DDBJ whole genome shotgun (WGS) entry which is preliminary data.</text>
</comment>
<feature type="non-terminal residue" evidence="2">
    <location>
        <position position="121"/>
    </location>
</feature>
<dbReference type="EMBL" id="PHQY01000118">
    <property type="protein sequence ID" value="PJO45404.1"/>
    <property type="molecule type" value="Genomic_DNA"/>
</dbReference>
<protein>
    <submittedName>
        <fullName evidence="2">TraB/GumN family protein</fullName>
    </submittedName>
</protein>
<evidence type="ECO:0000313" key="2">
    <source>
        <dbReference type="EMBL" id="PJO45404.1"/>
    </source>
</evidence>
<evidence type="ECO:0000313" key="3">
    <source>
        <dbReference type="Proteomes" id="UP000232101"/>
    </source>
</evidence>
<sequence>MIKKVLKLTSGALLGASLMLTTVVPMIHAEEQSPPLSPSISNRVIETLVEGEKYGIYPTTWYDEDFHKEISTDKVKELLALTEKKIASLGLAENKNYKPVNVKNDNTRGDIVMRLYNIVAR</sequence>
<gene>
    <name evidence="2" type="ORF">CWD94_01420</name>
</gene>
<reference evidence="2 3" key="1">
    <citation type="submission" date="2017-11" db="EMBL/GenBank/DDBJ databases">
        <title>Bacterial isolate from king chilli rhizosphere.</title>
        <authorList>
            <person name="Takhelmayum P."/>
            <person name="Sarangthem I."/>
        </authorList>
    </citation>
    <scope>NUCLEOTIDE SEQUENCE [LARGE SCALE GENOMIC DNA]</scope>
    <source>
        <strain evidence="3">t26</strain>
    </source>
</reference>
<organism evidence="2 3">
    <name type="scientific">Lysinibacillus xylanilyticus</name>
    <dbReference type="NCBI Taxonomy" id="582475"/>
    <lineage>
        <taxon>Bacteria</taxon>
        <taxon>Bacillati</taxon>
        <taxon>Bacillota</taxon>
        <taxon>Bacilli</taxon>
        <taxon>Bacillales</taxon>
        <taxon>Bacillaceae</taxon>
        <taxon>Lysinibacillus</taxon>
    </lineage>
</organism>
<proteinExistence type="predicted"/>
<accession>A0A2M9QBG5</accession>
<feature type="chain" id="PRO_5014896460" evidence="1">
    <location>
        <begin position="30"/>
        <end position="121"/>
    </location>
</feature>